<evidence type="ECO:0000256" key="2">
    <source>
        <dbReference type="ARBA" id="ARBA00004433"/>
    </source>
</evidence>
<keyword evidence="30 33" id="KW-0449">Lipoprotein</keyword>
<comment type="PTM">
    <text evidence="33">Highly glycosylated by host. The high number of glycan on the protein is reffered to as 'glycan shield' because it contributes to hide protein sequence from adaptive immune system.</text>
</comment>
<dbReference type="EMBL" id="MF499269">
    <property type="protein sequence ID" value="AWD41157.1"/>
    <property type="molecule type" value="Genomic_RNA"/>
</dbReference>
<comment type="subunit">
    <text evidence="32">The mature envelope protein (Env) consists of a homotrimer of non-covalently associated gp120-gp41 heterodimers. The resulting complex protrudes from the virus surface as a spike. There seems to be as few as 10 spikes on the average virion. Interacts with host CD4, CCR5 and CXCR4. Gp120 also interacts with the C-type lectins CD209/DC-SIGN and CLEC4M/DC-SIGNR (collectively referred to as DC-SIGN(R)). Gp120 and gp41 interact with GalCer. Gp120 interacts with host ITGA4/ITGB7 complex; on CD4+ T-cells, this interaction results in rapid activation of integrin ITGAL/LFA-1, which facilitates efficient cell-to-cell spreading of HIV-1. Gp120 interacts with cell-associated heparan sulfate; this interaction increases virus infectivity on permissive cells and may be involved in infection of CD4- cells.</text>
</comment>
<feature type="region of interest" description="CD4-binding loop" evidence="33">
    <location>
        <begin position="378"/>
        <end position="388"/>
    </location>
</feature>
<dbReference type="EMBL" id="KR423358">
    <property type="protein sequence ID" value="AKR68587.1"/>
    <property type="molecule type" value="Genomic_RNA"/>
</dbReference>
<dbReference type="FunFam" id="2.170.40.20:FF:000003">
    <property type="entry name" value="Envelope glycoprotein gp160"/>
    <property type="match status" value="1"/>
</dbReference>
<feature type="transmembrane region" description="Helical" evidence="34">
    <location>
        <begin position="519"/>
        <end position="542"/>
    </location>
</feature>
<comment type="subcellular location">
    <molecule>Transmembrane protein gp41</molecule>
    <subcellularLocation>
        <location evidence="33">Virion membrane</location>
        <topology evidence="33">Single-pass type I membrane protein</topology>
    </subcellularLocation>
    <subcellularLocation>
        <location evidence="33">Host cell membrane</location>
        <topology evidence="33">Single-pass type I membrane protein</topology>
    </subcellularLocation>
    <subcellularLocation>
        <location evidence="33">Host endosome membrane</location>
        <topology evidence="33">Single-pass type I membrane protein</topology>
    </subcellularLocation>
    <text evidence="33">It is probably concentrated at the site of budding and incorporated into the virions possibly by contacts between the cytoplasmic tail of Env and the N-terminus of Gag.</text>
</comment>
<keyword evidence="17 33" id="KW-1161">Viral attachment to host cell</keyword>
<dbReference type="EMBL" id="KR423319">
    <property type="protein sequence ID" value="AKR68431.1"/>
    <property type="molecule type" value="Genomic_RNA"/>
</dbReference>
<keyword evidence="22 33" id="KW-1133">Transmembrane helix</keyword>
<comment type="PTM">
    <text evidence="33">Specific enzymatic cleavages in vivo yield mature proteins. Envelope glycoproteins are synthesized as a inactive precursor that is heavily N-glycosylated and processed likely by host cell furin in the Golgi to yield the mature SU and TM proteins. The cleavage site between SU and TM requires the minimal sequence [KR]-X-[KR]-R. About 2 of the 9 disulfide bonds of gp41 are reduced by P4HB/PDI, following binding to CD4 receptor.</text>
</comment>
<dbReference type="GO" id="GO:1903908">
    <property type="term" value="P:positive regulation of plasma membrane raft polarization"/>
    <property type="evidence" value="ECO:0007669"/>
    <property type="project" value="UniProtKB-UniRule"/>
</dbReference>
<feature type="chain" id="PRO_5042622609" description="Envelope glycoprotein gp160" evidence="33">
    <location>
        <begin position="32"/>
        <end position="863"/>
    </location>
</feature>
<dbReference type="SUPFAM" id="SSF58069">
    <property type="entry name" value="Virus ectodomain"/>
    <property type="match status" value="1"/>
</dbReference>
<keyword evidence="7 33" id="KW-1168">Fusion of virus membrane with host membrane</keyword>
<feature type="transmembrane region" description="Helical" evidence="34">
    <location>
        <begin position="685"/>
        <end position="712"/>
    </location>
</feature>
<feature type="short sequence motif" description="YXXL motif; contains endocytosis signal" evidence="33">
    <location>
        <begin position="719"/>
        <end position="722"/>
    </location>
</feature>
<name>A0A0K0UX41_HV1</name>
<evidence type="ECO:0000256" key="30">
    <source>
        <dbReference type="ARBA" id="ARBA00023288"/>
    </source>
</evidence>
<dbReference type="FunFam" id="1.10.287.210:FF:000001">
    <property type="entry name" value="Envelope glycoprotein gp160"/>
    <property type="match status" value="1"/>
</dbReference>
<dbReference type="Pfam" id="PF00516">
    <property type="entry name" value="GP120"/>
    <property type="match status" value="1"/>
</dbReference>
<keyword evidence="10 33" id="KW-1165">Clathrin-mediated endocytosis of virus by host</keyword>
<evidence type="ECO:0000256" key="11">
    <source>
        <dbReference type="ARBA" id="ARBA00022581"/>
    </source>
</evidence>
<comment type="domain">
    <text evidence="33 34">The 17 amino acids long immunosuppressive region is present in many retroviral envelope proteins. Synthetic peptides derived from this relatively conserved sequence inhibit immune function in vitro and in vivo.</text>
</comment>
<protein>
    <recommendedName>
        <fullName evidence="33">Envelope glycoprotein gp160</fullName>
    </recommendedName>
    <alternativeName>
        <fullName evidence="33">Env polyprotein</fullName>
    </alternativeName>
    <component>
        <recommendedName>
            <fullName evidence="33">Surface protein gp120</fullName>
            <shortName evidence="33">SU</shortName>
        </recommendedName>
        <alternativeName>
            <fullName evidence="33">Glycoprotein 120</fullName>
            <shortName evidence="33">gp120</shortName>
        </alternativeName>
    </component>
    <component>
        <recommendedName>
            <fullName evidence="33">Transmembrane protein gp41</fullName>
            <shortName evidence="33">TM</shortName>
        </recommendedName>
        <alternativeName>
            <fullName evidence="33">Glycoprotein 41</fullName>
            <shortName evidence="33">gp41</shortName>
        </alternativeName>
    </component>
</protein>
<comment type="domain">
    <text evidence="33">The membrane proximal external region (MPER) present in gp41 is a tryptophan-rich region recognized by the antibodies 2F5, Z13, and 4E10. MPER seems to play a role in fusion.</text>
</comment>
<dbReference type="Gene3D" id="1.10.287.210">
    <property type="match status" value="1"/>
</dbReference>
<keyword evidence="29 33" id="KW-0899">Viral immunoevasion</keyword>
<evidence type="ECO:0000256" key="8">
    <source>
        <dbReference type="ARBA" id="ARBA00022510"/>
    </source>
</evidence>
<comment type="subcellular location">
    <subcellularLocation>
        <location evidence="3">Host cell membrane</location>
        <topology evidence="3">Peripheral membrane protein</topology>
    </subcellularLocation>
    <subcellularLocation>
        <location evidence="1">Host cell membrane</location>
        <topology evidence="1">Single-pass type I membrane protein</topology>
    </subcellularLocation>
    <subcellularLocation>
        <location evidence="2">Host endosome membrane</location>
        <topology evidence="2">Peripheral membrane protein</topology>
    </subcellularLocation>
    <subcellularLocation>
        <location evidence="5">Host endosome membrane</location>
        <topology evidence="5">Single-pass type I membrane protein</topology>
    </subcellularLocation>
    <subcellularLocation>
        <location evidence="6">Virion membrane</location>
        <topology evidence="6">Peripheral membrane protein</topology>
    </subcellularLocation>
    <subcellularLocation>
        <location evidence="4">Virion membrane</location>
        <topology evidence="4">Single-pass type I membrane protein</topology>
    </subcellularLocation>
</comment>
<dbReference type="FunFam" id="1.20.5.490:FF:000001">
    <property type="entry name" value="Envelope glycoprotein gp160"/>
    <property type="match status" value="1"/>
</dbReference>
<evidence type="ECO:0000256" key="9">
    <source>
        <dbReference type="ARBA" id="ARBA00022511"/>
    </source>
</evidence>
<comment type="miscellaneous">
    <text evidence="33">Inhibitors targeting HIV-1 viral envelope proteins are used as antiretroviral drugs. Attachment of virions to the cell surface via non-specific interactions and CD4 binding can be blocked by inhibitors that include cyanovirin-N, cyclotriazadisulfonamide analogs, PRO 2000, TNX 355 and PRO 542. In addition, BMS 806 can block CD4-induced conformational changes. Env interactions with the coreceptor molecules can be targeted by CCR5 antagonists including SCH-D, maraviroc (UK 427857) and aplaviroc (GW 873140), and the CXCR4 antagonist AMD 070. Fusion of viral and cellular membranes can be inhibited by peptides such as enfuvirtide and tifuvirtide (T 1249). Resistance to inhibitors associated with mutations in Env are observed. Most of the time, single mutations confer only a modest reduction in drug susceptibility. Combination of several mutations is usually required to develop a high-level drug resistance.</text>
</comment>
<dbReference type="GO" id="GO:0052031">
    <property type="term" value="P:symbiont-mediated perturbation of host defense response"/>
    <property type="evidence" value="ECO:0007669"/>
    <property type="project" value="UniProtKB-UniRule"/>
</dbReference>
<dbReference type="GO" id="GO:0005198">
    <property type="term" value="F:structural molecule activity"/>
    <property type="evidence" value="ECO:0007669"/>
    <property type="project" value="UniProtKB-UniRule"/>
</dbReference>
<organism evidence="39">
    <name type="scientific">Human immunodeficiency virus type 1</name>
    <name type="common">HIV-1</name>
    <dbReference type="NCBI Taxonomy" id="11676"/>
    <lineage>
        <taxon>Viruses</taxon>
        <taxon>Riboviria</taxon>
        <taxon>Pararnavirae</taxon>
        <taxon>Artverviricota</taxon>
        <taxon>Revtraviricetes</taxon>
        <taxon>Ortervirales</taxon>
        <taxon>Retroviridae</taxon>
        <taxon>Orthoretrovirinae</taxon>
        <taxon>Lentivirus</taxon>
        <taxon>Lentivirus humimdef1</taxon>
    </lineage>
</organism>
<keyword evidence="23 33" id="KW-1039">Host endosome</keyword>
<feature type="region of interest" description="Immunosuppression" evidence="33">
    <location>
        <begin position="581"/>
        <end position="599"/>
    </location>
</feature>
<evidence type="ECO:0000256" key="28">
    <source>
        <dbReference type="ARBA" id="ARBA00023180"/>
    </source>
</evidence>
<feature type="disulfide bond" evidence="33">
    <location>
        <begin position="53"/>
        <end position="73"/>
    </location>
</feature>
<comment type="function">
    <text evidence="33">Envelope glycoprotein gp160: Oligomerizes in the host endoplasmic reticulum into predominantly trimers. In a second time, gp160 transits in the host Golgi, where glycosylation is completed. The precursor is then proteolytically cleaved in the trans-Golgi and thereby activated by cellular furin or furin-like proteases to produce gp120 and gp41.</text>
</comment>
<evidence type="ECO:0000256" key="7">
    <source>
        <dbReference type="ARBA" id="ARBA00022506"/>
    </source>
</evidence>
<dbReference type="GO" id="GO:0016020">
    <property type="term" value="C:membrane"/>
    <property type="evidence" value="ECO:0007669"/>
    <property type="project" value="UniProtKB-UniRule"/>
</dbReference>
<feature type="coiled-coil region" evidence="33">
    <location>
        <begin position="640"/>
        <end position="674"/>
    </location>
</feature>
<dbReference type="CDD" id="cd09909">
    <property type="entry name" value="HIV-1-like_HR1-HR2"/>
    <property type="match status" value="1"/>
</dbReference>
<feature type="site" description="Cleavage; by host furin" evidence="33">
    <location>
        <begin position="518"/>
        <end position="519"/>
    </location>
</feature>
<comment type="subunit">
    <text evidence="33">The mature envelope protein (Env) consists of a homotrimer of non-covalently associated gp120-gp41 heterodimers. The resulting complex protrudes from the virus surface as a spike. There seems to be as few as 10 spikes on the average virion. Surface protein gp120 interacts with host CD4, CCR5 and CXCR4. Gp120 also interacts with the C-type lectins CD209/DC-SIGN and CLEC4M/DC-SIGNR (collectively referred to as DC-SIGN(R)). Gp120 and gp41 interact with GalCer. Gp120 interacts with host ITGA4/ITGB7 complex; on CD4+ T-cells, this interaction results in rapid activation of integrin ITGAL/LFA-1, which facilitates efficient cell-to-cell spreading of HIV-1. Gp120 interacts with cell-associated heparan sulfate; this interaction increases virus infectivity on permissive cells and may be involved in infection of CD4- cells.</text>
</comment>
<feature type="domain" description="Human immunodeficiency virus 1 envelope glycoprotein Gp120" evidence="36">
    <location>
        <begin position="33"/>
        <end position="518"/>
    </location>
</feature>
<evidence type="ECO:0000256" key="22">
    <source>
        <dbReference type="ARBA" id="ARBA00022989"/>
    </source>
</evidence>
<keyword evidence="15 33" id="KW-0053">Apoptosis</keyword>
<keyword evidence="27 33" id="KW-1015">Disulfide bond</keyword>
<feature type="region of interest" description="Disordered" evidence="35">
    <location>
        <begin position="729"/>
        <end position="748"/>
    </location>
</feature>
<evidence type="ECO:0000313" key="43">
    <source>
        <dbReference type="EMBL" id="AWD41206.1"/>
    </source>
</evidence>
<keyword evidence="25 33" id="KW-0472">Membrane</keyword>
<keyword evidence="18 33" id="KW-0946">Virion</keyword>
<dbReference type="GO" id="GO:0039654">
    <property type="term" value="P:fusion of virus membrane with host endosome membrane"/>
    <property type="evidence" value="ECO:0007669"/>
    <property type="project" value="UniProtKB-UniRule"/>
</dbReference>
<dbReference type="InterPro" id="IPR036377">
    <property type="entry name" value="Gp120_core_sf"/>
</dbReference>
<keyword evidence="14 33" id="KW-0812">Transmembrane</keyword>
<dbReference type="EMBL" id="KR423362">
    <property type="protein sequence ID" value="AKR68603.1"/>
    <property type="molecule type" value="Genomic_RNA"/>
</dbReference>
<evidence type="ECO:0000313" key="40">
    <source>
        <dbReference type="EMBL" id="AKR68603.1"/>
    </source>
</evidence>
<feature type="region of interest" description="MPER; binding to GalCer" evidence="33">
    <location>
        <begin position="669"/>
        <end position="690"/>
    </location>
</feature>
<accession>A0A0K0UX41</accession>
<keyword evidence="20 33" id="KW-0261">Viral envelope protein</keyword>
<dbReference type="EMBL" id="MF499291">
    <property type="protein sequence ID" value="AWD41279.1"/>
    <property type="molecule type" value="Genomic_RNA"/>
</dbReference>
<comment type="PTM">
    <text evidence="33">Palmitoylation of the transmembrane protein and of Env polyprotein (prior to its proteolytic cleavage) is essential for their association with host cell membrane lipid rafts. Palmitoylation is therefore required for envelope trafficking to classical lipid rafts, but not for viral replication.</text>
</comment>
<comment type="caution">
    <text evidence="33 34">Lacks conserved residue(s) required for the propagation of feature annotation.</text>
</comment>
<evidence type="ECO:0000313" key="38">
    <source>
        <dbReference type="EMBL" id="AKR68431.1"/>
    </source>
</evidence>
<sequence length="863" mass="98207">MKVKGTRRNYQHWWKGGILLLGILMICNATEQLWVTVYYGVPVWKEATTTLFCASDAKGYKEEAHNVWATHACVPTDPNPQEIVLENVTEDFNMWKNNMVEQMHEDIISLWDQSLKPCVKLTPLCVSLNCTDYLGNITGTNTTNTNTTSNNTTGVPNVGTEMKNCSFNITTSIRDKVKREYALFYSLDIVPIEDDNRAIDNKSYRRYRLTSCNTSVLTQACPKTSFEPIPIHYCAPAGFAILKCNNKTFDGKGPCTNVSTVQCTHGIRPVVSTQLLLNGSLAEKEVVIRSENFSDNAKTIIVQLNKSVEMNCTRPNNNTRKSIPIGPGRAWYATGEIIGDIRQAHCNISRTDWNSTLEQVVDKLRKQFNNKTIIFNSSSGGDPELAMLSFNCGGEFFYCNTTKLFNTNLTQLSNNTKENITLPCRIKQIINMWQEVGKAMYAPPISGLIKCSSNITGLLLTRDGGNSNNSQNETFRPIGGNMRDNWRSELYKYKVVRIEPVGIAPTKAKRRVVQREKRAVGIGAMFLGFLGAAGSTMGAASVTLTVQARQLLSGIVQQQNNMLRAIEAQQHMLQLTVWGIKQLQARVLAVERYLRDQQLLGIWGCSGKLICTTAVPWNTSWSNKNLSKIWDNMTWMEWEREIDNYTNLIYNLLEESQNQQEKNEQELLELDKWASLWNWFNITNWLWYIKIFIIIVGGLIGLRIVFIVLSVVNRVRQGYSPLSFQTHLPVPRGPDRPEGIEEEGGERDRDRSGILVDGFLTLIWVDLRSLSLFLYHRLRDLLLIVTRIVEFLGRRGWEILKYWWNILQYWSQELKNSAVSLFNATAIAVAEGTDRIIEIAQRIFRAILHIPRRIRQGLERALL</sequence>
<evidence type="ECO:0000313" key="39">
    <source>
        <dbReference type="EMBL" id="AKR68587.1"/>
    </source>
</evidence>
<evidence type="ECO:0000256" key="6">
    <source>
        <dbReference type="ARBA" id="ARBA00004650"/>
    </source>
</evidence>
<evidence type="ECO:0000256" key="16">
    <source>
        <dbReference type="ARBA" id="ARBA00022729"/>
    </source>
</evidence>
<dbReference type="GO" id="GO:0019062">
    <property type="term" value="P:virion attachment to host cell"/>
    <property type="evidence" value="ECO:0007669"/>
    <property type="project" value="UniProtKB-UniRule"/>
</dbReference>
<comment type="function">
    <text evidence="33">Surface protein gp120: Attaches the virus to the host lymphoid cell by binding to the primary receptor CD4. This interaction induces a structural rearrangement creating a high affinity binding site for a chemokine coreceptor like CXCR4 and/or CCR5. Acts as a ligand for CD209/DC-SIGN and CLEC4M/DC-SIGNR, which are respectively found on dendritic cells (DCs), and on endothelial cells of liver sinusoids and lymph node sinuses. These interactions allow capture of viral particles at mucosal surfaces by these cells and subsequent transmission to permissive cells. HIV subverts the migration properties of dendritic cells to gain access to CD4+ T-cells in lymph nodes. Virus transmission to permissive T-cells occurs either in trans (without DCs infection, through viral capture and transmission), or in cis (following DCs productive infection, through the usual CD4-gp120 interaction), thereby inducing a robust infection. In trans infection, bound virions remain infectious over days and it is proposed that they are not degraded, but protected in non-lysosomal acidic organelles within the DCs close to the cell membrane thus contributing to the viral infectious potential during DCs' migration from the periphery to the lymphoid tissues. On arrival at lymphoid tissues, intact virions recycle back to DCs' cell surface allowing virus transmission to CD4+ T-cells.</text>
</comment>
<feature type="region of interest" description="Fusion peptide" evidence="33">
    <location>
        <begin position="519"/>
        <end position="539"/>
    </location>
</feature>
<feature type="disulfide bond" evidence="33">
    <location>
        <begin position="605"/>
        <end position="611"/>
    </location>
</feature>
<dbReference type="GO" id="GO:1903911">
    <property type="term" value="P:positive regulation of receptor clustering"/>
    <property type="evidence" value="ECO:0007669"/>
    <property type="project" value="UniProtKB-UniRule"/>
</dbReference>
<evidence type="ECO:0000259" key="36">
    <source>
        <dbReference type="Pfam" id="PF00516"/>
    </source>
</evidence>
<keyword evidence="9 33" id="KW-1032">Host cell membrane</keyword>
<evidence type="ECO:0000256" key="12">
    <source>
        <dbReference type="ARBA" id="ARBA00022595"/>
    </source>
</evidence>
<evidence type="ECO:0000256" key="23">
    <source>
        <dbReference type="ARBA" id="ARBA00023046"/>
    </source>
</evidence>
<comment type="domain">
    <text evidence="33">The CD4-binding region is targeted by the antibody b12.</text>
</comment>
<evidence type="ECO:0000256" key="5">
    <source>
        <dbReference type="ARBA" id="ARBA00004578"/>
    </source>
</evidence>
<dbReference type="FunFam" id="2.170.40.20:FF:000001">
    <property type="entry name" value="Envelope glycoprotein gp160"/>
    <property type="match status" value="1"/>
</dbReference>
<evidence type="ECO:0000256" key="15">
    <source>
        <dbReference type="ARBA" id="ARBA00022703"/>
    </source>
</evidence>
<evidence type="ECO:0000256" key="1">
    <source>
        <dbReference type="ARBA" id="ARBA00004402"/>
    </source>
</evidence>
<dbReference type="GO" id="GO:0075512">
    <property type="term" value="P:clathrin-dependent endocytosis of virus by host cell"/>
    <property type="evidence" value="ECO:0007669"/>
    <property type="project" value="UniProtKB-UniRule"/>
</dbReference>
<dbReference type="GO" id="GO:0044175">
    <property type="term" value="C:host cell endosome membrane"/>
    <property type="evidence" value="ECO:0007669"/>
    <property type="project" value="UniProtKB-SubCell"/>
</dbReference>
<evidence type="ECO:0000313" key="44">
    <source>
        <dbReference type="EMBL" id="AWD41279.1"/>
    </source>
</evidence>
<evidence type="ECO:0000256" key="33">
    <source>
        <dbReference type="HAMAP-Rule" id="MF_04083"/>
    </source>
</evidence>
<evidence type="ECO:0000256" key="29">
    <source>
        <dbReference type="ARBA" id="ARBA00023280"/>
    </source>
</evidence>
<keyword evidence="24 33" id="KW-0175">Coiled coil</keyword>
<comment type="domain">
    <text evidence="33">Some of the most genetically diverse regions of the viral genome are present in Env. They are called variable regions 1 through 5 (V1 through V5). Coreceptor usage of gp120 is determined mainly by the primary structure of the third variable region (V3) in the outer domain of gp120. The sequence of V3 determines which coreceptor, CCR5 and/or CXCR4 (corresponding to R5/macrophage, X4/T cell and R5X4/T cell and macrophage tropism), is used to trigger the fusion potential of the Env complex, and hence which cells the virus can infect. Binding to CCR5 involves a region adjacent in addition to V3.</text>
</comment>
<evidence type="ECO:0000256" key="17">
    <source>
        <dbReference type="ARBA" id="ARBA00022804"/>
    </source>
</evidence>
<evidence type="ECO:0000313" key="41">
    <source>
        <dbReference type="EMBL" id="AWD40565.1"/>
    </source>
</evidence>
<dbReference type="Gene3D" id="1.20.5.490">
    <property type="entry name" value="Single helix bin"/>
    <property type="match status" value="1"/>
</dbReference>
<comment type="miscellaneous">
    <text evidence="33">HIV-1 lineages are divided in three main groups, M (for Major), O (for Outlier), and N (for New, or Non-M, Non-O). The vast majority of strains found worldwide belong to the group M. Group O seems to be endemic to and largely confined to Cameroon and neighboring countries in West Central Africa, where these viruses represent a small minority of HIV-1 strains. The group N is represented by a limited number of isolates from Cameroonian persons. The group M is further subdivided in 9 clades or subtypes (A to D, F to H, J and K).</text>
</comment>
<evidence type="ECO:0000256" key="32">
    <source>
        <dbReference type="ARBA" id="ARBA00062028"/>
    </source>
</evidence>
<keyword evidence="31 33" id="KW-1160">Virus entry into host cell</keyword>
<dbReference type="HAMAP" id="MF_04083">
    <property type="entry name" value="HIV_ENV"/>
    <property type="match status" value="1"/>
</dbReference>
<organismHost>
    <name type="scientific">Homo sapiens</name>
    <name type="common">Human</name>
    <dbReference type="NCBI Taxonomy" id="9606"/>
</organismHost>
<feature type="domain" description="Retroviral envelope protein GP41-like" evidence="37">
    <location>
        <begin position="537"/>
        <end position="726"/>
    </location>
</feature>
<feature type="chain" id="PRO_5042622608" description="Transmembrane protein gp41" evidence="33">
    <location>
        <begin position="519"/>
        <end position="863"/>
    </location>
</feature>
<keyword evidence="13 33" id="KW-0165">Cleavage on pair of basic residues</keyword>
<evidence type="ECO:0000256" key="18">
    <source>
        <dbReference type="ARBA" id="ARBA00022844"/>
    </source>
</evidence>
<evidence type="ECO:0000313" key="42">
    <source>
        <dbReference type="EMBL" id="AWD41157.1"/>
    </source>
</evidence>
<comment type="domain">
    <text evidence="33">The YXXL motif is involved in determining the exact site of viral release at the surface of infected mononuclear cells and promotes endocytosis. YXXL and di-leucine endocytosis motifs interact directly or indirectly with the clathrin adapter complexes, opperate independently, and their activities are not additive.</text>
</comment>
<evidence type="ECO:0000256" key="25">
    <source>
        <dbReference type="ARBA" id="ARBA00023136"/>
    </source>
</evidence>
<evidence type="ECO:0000256" key="21">
    <source>
        <dbReference type="ARBA" id="ARBA00022890"/>
    </source>
</evidence>
<dbReference type="InterPro" id="IPR037527">
    <property type="entry name" value="Gp160"/>
</dbReference>
<feature type="short sequence motif" description="Di-leucine internalization motif" evidence="33">
    <location>
        <begin position="862"/>
        <end position="863"/>
    </location>
</feature>
<dbReference type="Pfam" id="PF00517">
    <property type="entry name" value="GP41"/>
    <property type="match status" value="1"/>
</dbReference>
<evidence type="ECO:0000256" key="35">
    <source>
        <dbReference type="SAM" id="MobiDB-lite"/>
    </source>
</evidence>
<evidence type="ECO:0000256" key="3">
    <source>
        <dbReference type="ARBA" id="ARBA00004505"/>
    </source>
</evidence>
<evidence type="ECO:0000256" key="13">
    <source>
        <dbReference type="ARBA" id="ARBA00022685"/>
    </source>
</evidence>
<evidence type="ECO:0000256" key="10">
    <source>
        <dbReference type="ARBA" id="ARBA00022570"/>
    </source>
</evidence>
<gene>
    <name evidence="33 39" type="primary">env</name>
</gene>
<dbReference type="GO" id="GO:0019082">
    <property type="term" value="P:viral protein processing"/>
    <property type="evidence" value="ECO:0007669"/>
    <property type="project" value="UniProtKB-UniRule"/>
</dbReference>
<dbReference type="InterPro" id="IPR000328">
    <property type="entry name" value="GP41-like"/>
</dbReference>
<evidence type="ECO:0000256" key="14">
    <source>
        <dbReference type="ARBA" id="ARBA00022692"/>
    </source>
</evidence>
<evidence type="ECO:0000259" key="37">
    <source>
        <dbReference type="Pfam" id="PF00517"/>
    </source>
</evidence>
<dbReference type="EMBL" id="MF499194">
    <property type="protein sequence ID" value="AWD40565.1"/>
    <property type="molecule type" value="Genomic_RNA"/>
</dbReference>
<keyword evidence="28 33" id="KW-0325">Glycoprotein</keyword>
<keyword evidence="11 33" id="KW-0945">Host-virus interaction</keyword>
<evidence type="ECO:0000256" key="34">
    <source>
        <dbReference type="RuleBase" id="RU363095"/>
    </source>
</evidence>
<dbReference type="GO" id="GO:0019031">
    <property type="term" value="C:viral envelope"/>
    <property type="evidence" value="ECO:0007669"/>
    <property type="project" value="UniProtKB-KW"/>
</dbReference>
<evidence type="ECO:0000256" key="24">
    <source>
        <dbReference type="ARBA" id="ARBA00023054"/>
    </source>
</evidence>
<keyword evidence="12 33" id="KW-1162">Viral penetration into host cytoplasm</keyword>
<keyword evidence="26 33" id="KW-0564">Palmitate</keyword>
<keyword evidence="21 33" id="KW-1164">Virus endocytosis by host</keyword>
<proteinExistence type="inferred from homology"/>
<dbReference type="EMBL" id="MF499276">
    <property type="protein sequence ID" value="AWD41206.1"/>
    <property type="molecule type" value="Genomic_RNA"/>
</dbReference>
<dbReference type="GO" id="GO:0019064">
    <property type="term" value="P:fusion of virus membrane with host plasma membrane"/>
    <property type="evidence" value="ECO:0007669"/>
    <property type="project" value="UniProtKB-UniRule"/>
</dbReference>
<dbReference type="GO" id="GO:0055036">
    <property type="term" value="C:virion membrane"/>
    <property type="evidence" value="ECO:0007669"/>
    <property type="project" value="UniProtKB-SubCell"/>
</dbReference>
<comment type="similarity">
    <text evidence="33">Belongs to the HIV-1 env protein family.</text>
</comment>
<dbReference type="InterPro" id="IPR000777">
    <property type="entry name" value="HIV1_Gp120"/>
</dbReference>
<evidence type="ECO:0000256" key="27">
    <source>
        <dbReference type="ARBA" id="ARBA00023157"/>
    </source>
</evidence>
<evidence type="ECO:0000256" key="31">
    <source>
        <dbReference type="ARBA" id="ARBA00023296"/>
    </source>
</evidence>
<dbReference type="GO" id="GO:0020002">
    <property type="term" value="C:host cell plasma membrane"/>
    <property type="evidence" value="ECO:0007669"/>
    <property type="project" value="UniProtKB-SubCell"/>
</dbReference>
<keyword evidence="19 33" id="KW-1043">Host membrane</keyword>
<evidence type="ECO:0000256" key="19">
    <source>
        <dbReference type="ARBA" id="ARBA00022870"/>
    </source>
</evidence>
<keyword evidence="8 33" id="KW-1170">Fusion of virus membrane with host endosomal membrane</keyword>
<feature type="disulfide bond" evidence="33">
    <location>
        <begin position="234"/>
        <end position="263"/>
    </location>
</feature>
<keyword evidence="16 33" id="KW-0732">Signal</keyword>
<dbReference type="Gene3D" id="2.170.40.20">
    <property type="entry name" value="Human immunodeficiency virus 1, Gp160, envelope glycoprotein"/>
    <property type="match status" value="2"/>
</dbReference>
<comment type="subcellular location">
    <molecule>Surface protein gp120</molecule>
    <subcellularLocation>
        <location evidence="33">Virion membrane</location>
        <topology evidence="33">Peripheral membrane protein</topology>
    </subcellularLocation>
    <subcellularLocation>
        <location evidence="33">Host cell membrane</location>
        <topology evidence="33">Peripheral membrane protein</topology>
    </subcellularLocation>
    <subcellularLocation>
        <location evidence="33">Host endosome membrane</location>
        <topology evidence="33">Single-pass type I membrane protein</topology>
    </subcellularLocation>
    <text evidence="33">The surface protein is not anchored to the viral envelope, but associates with the extravirion surface through its binding to TM. It is probably concentrated at the site of budding and incorporated into the virions possibly by contacts between the cytoplasmic tail of Env and the N-terminus of Gag.</text>
</comment>
<reference evidence="39" key="1">
    <citation type="submission" date="2015-04" db="EMBL/GenBank/DDBJ databases">
        <authorList>
            <person name="Syromyatnikov M.Y."/>
            <person name="Popov V.N."/>
        </authorList>
    </citation>
    <scope>NUCLEOTIDE SEQUENCE</scope>
    <source>
        <strain evidence="38">700010654 - 700010654_A4</strain>
        <strain evidence="39">700010700 - 700010700_E3</strain>
        <strain evidence="40">700010700 - 700010700_G12</strain>
    </source>
</reference>
<comment type="function">
    <text evidence="33">Transmembrane protein gp41: Acts as a class I viral fusion protein. Under the current model, the protein has at least 3 conformational states: pre-fusion native state, pre-hairpin intermediate state, and post-fusion hairpin state. During fusion of viral and target intracellular membranes, the coiled coil regions (heptad repeats) assume a trimer-of-hairpins structure, positioning the fusion peptide in close proximity to the C-terminal region of the ectodomain. The formation of this structure appears to drive apposition and subsequent fusion of viral and target cell membranes. Complete fusion occurs in host cell endosomes and is dynamin-dependent, however some lipid transfer might occur at the plasma membrane. The virus undergoes clathrin-dependent internalization long before endosomal fusion, thus minimizing the surface exposure of conserved viral epitopes during fusion and reducing the efficacy of inhibitors targeting these epitopes. Membranes fusion leads to delivery of the nucleocapsid into the cytoplasm.</text>
</comment>
<feature type="disulfide bond" evidence="33">
    <location>
        <begin position="244"/>
        <end position="255"/>
    </location>
</feature>
<evidence type="ECO:0000256" key="26">
    <source>
        <dbReference type="ARBA" id="ARBA00023139"/>
    </source>
</evidence>
<evidence type="ECO:0000256" key="20">
    <source>
        <dbReference type="ARBA" id="ARBA00022879"/>
    </source>
</evidence>
<evidence type="ECO:0000256" key="4">
    <source>
        <dbReference type="ARBA" id="ARBA00004563"/>
    </source>
</evidence>
<reference evidence="41" key="2">
    <citation type="journal article" date="2018" name="Nat. Commun.">
        <title>Tracking HIV-1 recombination to resolve its contribution to HIV-1 evolution in natural infection.</title>
        <authorList>
            <person name="Song H."/>
            <person name="Giorgi E.E."/>
            <person name="Ganusov V.V."/>
            <person name="Cai F."/>
            <person name="Athreya G."/>
            <person name="Yoon H."/>
            <person name="Carja O."/>
            <person name="Hora B."/>
            <person name="Hraber P."/>
            <person name="Jiang C."/>
            <person name="Wang S."/>
            <person name="Li H."/>
            <person name="Salazar-Gonzalez J.F."/>
            <person name="Salazar M.G."/>
            <person name="Goonetilleke N."/>
            <person name="Keele B."/>
            <person name="Montefiori D.C."/>
            <person name="Cohen M.S."/>
            <person name="Shaw G.M."/>
            <person name="Hahn B.H."/>
            <person name="McMichael A.J."/>
            <person name="Haynes B.F."/>
            <person name="Korber B."/>
            <person name="Battacharya T."/>
            <person name="Gao F."/>
        </authorList>
    </citation>
    <scope>NUCLEOTIDE SEQUENCE</scope>
    <source>
        <strain evidence="41">700010654.3.d0015.ipe026.3E3</strain>
        <strain evidence="42">700010654.3.d0026.ipe026.3G9</strain>
        <strain evidence="43">700010654.3.d0026.ipe026.A4</strain>
        <strain evidence="44">700010654.3.d0026.ipe026.D21</strain>
    </source>
</reference>
<dbReference type="SUPFAM" id="SSF56502">
    <property type="entry name" value="gp120 core"/>
    <property type="match status" value="2"/>
</dbReference>
<feature type="topological domain" description="Cytoplasmic" evidence="33">
    <location>
        <begin position="713"/>
        <end position="863"/>
    </location>
</feature>